<name>A0A1Q8EBR4_STRAI</name>
<dbReference type="Proteomes" id="UP000186437">
    <property type="component" value="Unassembled WGS sequence"/>
</dbReference>
<protein>
    <submittedName>
        <fullName evidence="4">Membrane protein</fullName>
    </submittedName>
</protein>
<evidence type="ECO:0000313" key="5">
    <source>
        <dbReference type="Proteomes" id="UP000186437"/>
    </source>
</evidence>
<evidence type="ECO:0000313" key="6">
    <source>
        <dbReference type="Proteomes" id="UP000255213"/>
    </source>
</evidence>
<evidence type="ECO:0000256" key="1">
    <source>
        <dbReference type="SAM" id="Coils"/>
    </source>
</evidence>
<reference evidence="3" key="1">
    <citation type="submission" date="2016-12" db="EMBL/GenBank/DDBJ databases">
        <authorList>
            <person name="Song W.-J."/>
            <person name="Kurnit D.M."/>
        </authorList>
    </citation>
    <scope>NUCLEOTIDE SEQUENCE [LARGE SCALE GENOMIC DNA]</scope>
    <source>
        <strain evidence="3">ATCC 51725</strain>
    </source>
</reference>
<keyword evidence="2" id="KW-0472">Membrane</keyword>
<keyword evidence="2" id="KW-1133">Transmembrane helix</keyword>
<evidence type="ECO:0000313" key="4">
    <source>
        <dbReference type="EMBL" id="SUN07390.1"/>
    </source>
</evidence>
<proteinExistence type="predicted"/>
<reference evidence="5" key="2">
    <citation type="submission" date="2016-12" db="EMBL/GenBank/DDBJ databases">
        <authorList>
            <person name="Gulvik C.A."/>
        </authorList>
    </citation>
    <scope>NUCLEOTIDE SEQUENCE [LARGE SCALE GENOMIC DNA]</scope>
    <source>
        <strain evidence="5">ATCC 51725</strain>
    </source>
</reference>
<dbReference type="EMBL" id="UHEN01000001">
    <property type="protein sequence ID" value="SUN07390.1"/>
    <property type="molecule type" value="Genomic_DNA"/>
</dbReference>
<dbReference type="Proteomes" id="UP000255213">
    <property type="component" value="Unassembled WGS sequence"/>
</dbReference>
<dbReference type="EMBL" id="MSJL01000043">
    <property type="protein sequence ID" value="OLF49238.1"/>
    <property type="molecule type" value="Genomic_DNA"/>
</dbReference>
<keyword evidence="5" id="KW-1185">Reference proteome</keyword>
<reference evidence="4 6" key="3">
    <citation type="submission" date="2018-06" db="EMBL/GenBank/DDBJ databases">
        <authorList>
            <consortium name="Pathogen Informatics"/>
            <person name="Doyle S."/>
        </authorList>
    </citation>
    <scope>NUCLEOTIDE SEQUENCE [LARGE SCALE GENOMIC DNA]</scope>
    <source>
        <strain evidence="4 6">NCTC12957</strain>
    </source>
</reference>
<keyword evidence="2" id="KW-0812">Transmembrane</keyword>
<dbReference type="OrthoDB" id="2236717at2"/>
<feature type="coiled-coil region" evidence="1">
    <location>
        <begin position="214"/>
        <end position="241"/>
    </location>
</feature>
<gene>
    <name evidence="3" type="ORF">BU200_08405</name>
    <name evidence="4" type="ORF">NCTC12957_01158</name>
</gene>
<organism evidence="3 5">
    <name type="scientific">Streptococcus acidominimus</name>
    <dbReference type="NCBI Taxonomy" id="1326"/>
    <lineage>
        <taxon>Bacteria</taxon>
        <taxon>Bacillati</taxon>
        <taxon>Bacillota</taxon>
        <taxon>Bacilli</taxon>
        <taxon>Lactobacillales</taxon>
        <taxon>Streptococcaceae</taxon>
        <taxon>Streptococcus</taxon>
    </lineage>
</organism>
<sequence length="266" mass="31146">MKNFYGAKGCITFFLLLFGLGLLLRFWYIFLALGLVVGYLMYREHQKKQVQQKEQDRLEALFQQSVKNYEKFLLFQEEEDVENMDLVGRLLLNQLDQLSTCLSEIEQHLGFDSYKSAYRLVKLRGQIAESLDSIPSEIAPEMGDKVARRLRKDAPEIYELYLRIHEKNVEIDALIQKISSHQMQELMAEHGIVVDQFSDIVTGYLKIKQEPEHYHGADERLERARQALELLDEQLTFSLRQLNEENLTEFEISLQMIQKGKGVNHE</sequence>
<accession>A0A1Q8EBR4</accession>
<keyword evidence="1" id="KW-0175">Coiled coil</keyword>
<dbReference type="AlphaFoldDB" id="A0A1Q8EBR4"/>
<dbReference type="RefSeq" id="WP_075099730.1">
    <property type="nucleotide sequence ID" value="NZ_MSJL01000043.1"/>
</dbReference>
<evidence type="ECO:0000313" key="3">
    <source>
        <dbReference type="EMBL" id="OLF49238.1"/>
    </source>
</evidence>
<evidence type="ECO:0000256" key="2">
    <source>
        <dbReference type="SAM" id="Phobius"/>
    </source>
</evidence>
<feature type="transmembrane region" description="Helical" evidence="2">
    <location>
        <begin position="12"/>
        <end position="42"/>
    </location>
</feature>